<dbReference type="PROSITE" id="PS50883">
    <property type="entry name" value="EAL"/>
    <property type="match status" value="1"/>
</dbReference>
<dbReference type="NCBIfam" id="TIGR00254">
    <property type="entry name" value="GGDEF"/>
    <property type="match status" value="1"/>
</dbReference>
<dbReference type="Pfam" id="PF00990">
    <property type="entry name" value="GGDEF"/>
    <property type="match status" value="1"/>
</dbReference>
<dbReference type="SMART" id="SM00267">
    <property type="entry name" value="GGDEF"/>
    <property type="match status" value="1"/>
</dbReference>
<feature type="transmembrane region" description="Helical" evidence="1">
    <location>
        <begin position="81"/>
        <end position="104"/>
    </location>
</feature>
<feature type="transmembrane region" description="Helical" evidence="1">
    <location>
        <begin position="256"/>
        <end position="274"/>
    </location>
</feature>
<dbReference type="SMART" id="SM00052">
    <property type="entry name" value="EAL"/>
    <property type="match status" value="1"/>
</dbReference>
<feature type="transmembrane region" description="Helical" evidence="1">
    <location>
        <begin position="116"/>
        <end position="136"/>
    </location>
</feature>
<dbReference type="PANTHER" id="PTHR44757">
    <property type="entry name" value="DIGUANYLATE CYCLASE DGCP"/>
    <property type="match status" value="1"/>
</dbReference>
<feature type="transmembrane region" description="Helical" evidence="1">
    <location>
        <begin position="148"/>
        <end position="173"/>
    </location>
</feature>
<feature type="transmembrane region" description="Helical" evidence="1">
    <location>
        <begin position="180"/>
        <end position="204"/>
    </location>
</feature>
<protein>
    <submittedName>
        <fullName evidence="4">Bifunctional diguanylate cyclase/phosphodiesterase</fullName>
    </submittedName>
</protein>
<feature type="transmembrane region" description="Helical" evidence="1">
    <location>
        <begin position="280"/>
        <end position="298"/>
    </location>
</feature>
<evidence type="ECO:0000313" key="4">
    <source>
        <dbReference type="EMBL" id="MCY1144171.1"/>
    </source>
</evidence>
<feature type="transmembrane region" description="Helical" evidence="1">
    <location>
        <begin position="216"/>
        <end position="235"/>
    </location>
</feature>
<feature type="transmembrane region" description="Helical" evidence="1">
    <location>
        <begin position="57"/>
        <end position="75"/>
    </location>
</feature>
<organism evidence="4 5">
    <name type="scientific">Paractinoplanes pyxinae</name>
    <dbReference type="NCBI Taxonomy" id="2997416"/>
    <lineage>
        <taxon>Bacteria</taxon>
        <taxon>Bacillati</taxon>
        <taxon>Actinomycetota</taxon>
        <taxon>Actinomycetes</taxon>
        <taxon>Micromonosporales</taxon>
        <taxon>Micromonosporaceae</taxon>
        <taxon>Paractinoplanes</taxon>
    </lineage>
</organism>
<dbReference type="Gene3D" id="3.30.70.270">
    <property type="match status" value="1"/>
</dbReference>
<dbReference type="SUPFAM" id="SSF141868">
    <property type="entry name" value="EAL domain-like"/>
    <property type="match status" value="1"/>
</dbReference>
<accession>A0ABT4BCD0</accession>
<evidence type="ECO:0000259" key="2">
    <source>
        <dbReference type="PROSITE" id="PS50883"/>
    </source>
</evidence>
<dbReference type="Pfam" id="PF00563">
    <property type="entry name" value="EAL"/>
    <property type="match status" value="1"/>
</dbReference>
<feature type="domain" description="GGDEF" evidence="3">
    <location>
        <begin position="337"/>
        <end position="470"/>
    </location>
</feature>
<dbReference type="SUPFAM" id="SSF55073">
    <property type="entry name" value="Nucleotide cyclase"/>
    <property type="match status" value="1"/>
</dbReference>
<keyword evidence="1" id="KW-1133">Transmembrane helix</keyword>
<dbReference type="Proteomes" id="UP001151002">
    <property type="component" value="Unassembled WGS sequence"/>
</dbReference>
<dbReference type="InterPro" id="IPR035919">
    <property type="entry name" value="EAL_sf"/>
</dbReference>
<dbReference type="InterPro" id="IPR001633">
    <property type="entry name" value="EAL_dom"/>
</dbReference>
<dbReference type="RefSeq" id="WP_267568723.1">
    <property type="nucleotide sequence ID" value="NZ_JAPNTZ010000018.1"/>
</dbReference>
<dbReference type="InterPro" id="IPR043128">
    <property type="entry name" value="Rev_trsase/Diguanyl_cyclase"/>
</dbReference>
<evidence type="ECO:0000313" key="5">
    <source>
        <dbReference type="Proteomes" id="UP001151002"/>
    </source>
</evidence>
<keyword evidence="1" id="KW-0812">Transmembrane</keyword>
<keyword evidence="1" id="KW-0472">Membrane</keyword>
<feature type="transmembrane region" description="Helical" evidence="1">
    <location>
        <begin position="26"/>
        <end position="45"/>
    </location>
</feature>
<reference evidence="4" key="1">
    <citation type="submission" date="2022-11" db="EMBL/GenBank/DDBJ databases">
        <authorList>
            <person name="Somphong A."/>
            <person name="Phongsopitanun W."/>
        </authorList>
    </citation>
    <scope>NUCLEOTIDE SEQUENCE</scope>
    <source>
        <strain evidence="4">Pm04-4</strain>
    </source>
</reference>
<name>A0ABT4BCD0_9ACTN</name>
<dbReference type="Gene3D" id="3.20.20.450">
    <property type="entry name" value="EAL domain"/>
    <property type="match status" value="1"/>
</dbReference>
<evidence type="ECO:0000256" key="1">
    <source>
        <dbReference type="SAM" id="Phobius"/>
    </source>
</evidence>
<gene>
    <name evidence="4" type="ORF">OWR29_39780</name>
</gene>
<comment type="caution">
    <text evidence="4">The sequence shown here is derived from an EMBL/GenBank/DDBJ whole genome shotgun (WGS) entry which is preliminary data.</text>
</comment>
<dbReference type="InterPro" id="IPR029787">
    <property type="entry name" value="Nucleotide_cyclase"/>
</dbReference>
<dbReference type="EMBL" id="JAPNTZ010000018">
    <property type="protein sequence ID" value="MCY1144171.1"/>
    <property type="molecule type" value="Genomic_DNA"/>
</dbReference>
<dbReference type="CDD" id="cd01949">
    <property type="entry name" value="GGDEF"/>
    <property type="match status" value="1"/>
</dbReference>
<dbReference type="CDD" id="cd01948">
    <property type="entry name" value="EAL"/>
    <property type="match status" value="1"/>
</dbReference>
<dbReference type="InterPro" id="IPR000160">
    <property type="entry name" value="GGDEF_dom"/>
</dbReference>
<dbReference type="PANTHER" id="PTHR44757:SF2">
    <property type="entry name" value="BIOFILM ARCHITECTURE MAINTENANCE PROTEIN MBAA"/>
    <property type="match status" value="1"/>
</dbReference>
<keyword evidence="5" id="KW-1185">Reference proteome</keyword>
<feature type="domain" description="EAL" evidence="2">
    <location>
        <begin position="479"/>
        <end position="733"/>
    </location>
</feature>
<sequence>MAVLAVLILAGQLVGAFDGEARPWIVGVSILVLDAVGAAASWRAAKSSLTGPLPWGLIGAGRAASVLATIALFAADSGATTIWWWVGAVARLVMFALISAGMVAGGLRQFSGRHRIALIAEILVVLCAGFMVTWYFDLEPTLVAQDPSRLWLISVGWPLGDLLLLAAVASVVLRGAVTRFAAPITAFSMGLAVLFAADVTWSIIDARGTAAAVSPAAGLSIVTAGLLLTAAPIVAGARRGRPFQRRLSDPPTWATHLPMVAMVTGGLLMLIVTLREGQLLPWGGLVCALIVMTCAAAVRQTISLRESHDQVIADPLTGLANRVGLDRAFDRLARRGESATVLLIDLDGFKLVNDAYGHAAGDAFLIHVARQLDAVVRKQTTIARIGGDEFVVLLAGISSATQATAVAGRILAALSEHPADLDDDVVPVRASVGVALAESGQDSKMLLRQADIAMYHSKRAGSHGHTLYHPALIDRRAADAALADDLEHAQARGELHVLYQPLVDLNTERPIAAEALLRWQHPVHGLISPVQFIPIAERTGTINSIGMWVLEQALTQLDAFHQQNPAGPRMHISVNLSPRQLREPSIVHDILTVIARAGVDPRHLVLEVTEAVLVDEAGGIAALRALREHGIRIALDDFGTGYSSLQYLTRLPVDILKIDRSFVAELNGTAEGTAVTEAVIRLAQVLHLNTVAEGIETSNQAAELRALGCHTGQGFLYAKPLPAGEFTQLLQPS</sequence>
<dbReference type="PROSITE" id="PS50887">
    <property type="entry name" value="GGDEF"/>
    <property type="match status" value="1"/>
</dbReference>
<proteinExistence type="predicted"/>
<evidence type="ECO:0000259" key="3">
    <source>
        <dbReference type="PROSITE" id="PS50887"/>
    </source>
</evidence>
<dbReference type="InterPro" id="IPR052155">
    <property type="entry name" value="Biofilm_reg_signaling"/>
</dbReference>